<dbReference type="GO" id="GO:0022857">
    <property type="term" value="F:transmembrane transporter activity"/>
    <property type="evidence" value="ECO:0007669"/>
    <property type="project" value="InterPro"/>
</dbReference>
<evidence type="ECO:0000313" key="8">
    <source>
        <dbReference type="EMBL" id="MBX8631163.1"/>
    </source>
</evidence>
<accession>A0A8J8CE09</accession>
<keyword evidence="2 6" id="KW-0812">Transmembrane</keyword>
<evidence type="ECO:0000256" key="1">
    <source>
        <dbReference type="ARBA" id="ARBA00004141"/>
    </source>
</evidence>
<evidence type="ECO:0000256" key="6">
    <source>
        <dbReference type="SAM" id="Phobius"/>
    </source>
</evidence>
<dbReference type="EMBL" id="JAGVSJ010000002">
    <property type="protein sequence ID" value="MBX8631163.1"/>
    <property type="molecule type" value="Genomic_DNA"/>
</dbReference>
<organism evidence="9 10">
    <name type="scientific">Candidatus Sysuiplasma superficiale</name>
    <dbReference type="NCBI Taxonomy" id="2823368"/>
    <lineage>
        <taxon>Archaea</taxon>
        <taxon>Methanobacteriati</taxon>
        <taxon>Thermoplasmatota</taxon>
        <taxon>Thermoplasmata</taxon>
        <taxon>Candidatus Sysuiplasmatales</taxon>
        <taxon>Candidatus Sysuiplasmataceae</taxon>
        <taxon>Candidatus Sysuiplasma</taxon>
    </lineage>
</organism>
<dbReference type="Proteomes" id="UP000750197">
    <property type="component" value="Unassembled WGS sequence"/>
</dbReference>
<feature type="domain" description="Major facilitator superfamily (MFS) profile" evidence="7">
    <location>
        <begin position="39"/>
        <end position="484"/>
    </location>
</feature>
<feature type="transmembrane region" description="Helical" evidence="6">
    <location>
        <begin position="87"/>
        <end position="109"/>
    </location>
</feature>
<evidence type="ECO:0000313" key="10">
    <source>
        <dbReference type="Proteomes" id="UP000750197"/>
    </source>
</evidence>
<gene>
    <name evidence="8" type="ORF">J9259_01375</name>
    <name evidence="9" type="ORF">KIY12_05470</name>
</gene>
<dbReference type="InterPro" id="IPR005829">
    <property type="entry name" value="Sugar_transporter_CS"/>
</dbReference>
<evidence type="ECO:0000256" key="4">
    <source>
        <dbReference type="ARBA" id="ARBA00023136"/>
    </source>
</evidence>
<dbReference type="PROSITE" id="PS00217">
    <property type="entry name" value="SUGAR_TRANSPORT_2"/>
    <property type="match status" value="1"/>
</dbReference>
<dbReference type="InterPro" id="IPR020846">
    <property type="entry name" value="MFS_dom"/>
</dbReference>
<dbReference type="InterPro" id="IPR036259">
    <property type="entry name" value="MFS_trans_sf"/>
</dbReference>
<dbReference type="SUPFAM" id="SSF103473">
    <property type="entry name" value="MFS general substrate transporter"/>
    <property type="match status" value="1"/>
</dbReference>
<reference evidence="9" key="1">
    <citation type="submission" date="2021-05" db="EMBL/GenBank/DDBJ databases">
        <title>Genomic insights into ecological role and evolution of a novel Thermoplasmata order Candidatus Sysuiplasmatales.</title>
        <authorList>
            <person name="Yuan Y."/>
        </authorList>
    </citation>
    <scope>NUCLEOTIDE SEQUENCE</scope>
    <source>
        <strain evidence="9">TUT19-bin139</strain>
        <strain evidence="8">YP2-bin.285</strain>
    </source>
</reference>
<evidence type="ECO:0000256" key="3">
    <source>
        <dbReference type="ARBA" id="ARBA00022989"/>
    </source>
</evidence>
<feature type="transmembrane region" description="Helical" evidence="6">
    <location>
        <begin position="179"/>
        <end position="205"/>
    </location>
</feature>
<dbReference type="CDD" id="cd17364">
    <property type="entry name" value="MFS_PhT"/>
    <property type="match status" value="1"/>
</dbReference>
<protein>
    <submittedName>
        <fullName evidence="9">MFS transporter</fullName>
    </submittedName>
</protein>
<evidence type="ECO:0000313" key="9">
    <source>
        <dbReference type="EMBL" id="MBX8644157.1"/>
    </source>
</evidence>
<dbReference type="Gene3D" id="1.20.1250.20">
    <property type="entry name" value="MFS general substrate transporter like domains"/>
    <property type="match status" value="1"/>
</dbReference>
<feature type="transmembrane region" description="Helical" evidence="6">
    <location>
        <begin position="339"/>
        <end position="359"/>
    </location>
</feature>
<feature type="transmembrane region" description="Helical" evidence="6">
    <location>
        <begin position="121"/>
        <end position="140"/>
    </location>
</feature>
<dbReference type="PANTHER" id="PTHR24064">
    <property type="entry name" value="SOLUTE CARRIER FAMILY 22 MEMBER"/>
    <property type="match status" value="1"/>
</dbReference>
<name>A0A8J8CE09_9ARCH</name>
<feature type="transmembrane region" description="Helical" evidence="6">
    <location>
        <begin position="211"/>
        <end position="230"/>
    </location>
</feature>
<evidence type="ECO:0000256" key="2">
    <source>
        <dbReference type="ARBA" id="ARBA00022692"/>
    </source>
</evidence>
<dbReference type="PROSITE" id="PS50850">
    <property type="entry name" value="MFS"/>
    <property type="match status" value="1"/>
</dbReference>
<comment type="subcellular location">
    <subcellularLocation>
        <location evidence="1">Membrane</location>
        <topology evidence="1">Multi-pass membrane protein</topology>
    </subcellularLocation>
</comment>
<evidence type="ECO:0000259" key="7">
    <source>
        <dbReference type="PROSITE" id="PS50850"/>
    </source>
</evidence>
<sequence length="502" mass="53893">MNKTSKTGYGSQDSVGGNGTESPFEPMDRTGVKRYHLKTILIAGMGFFTDAYDLFVIGVIAAMFSFFLPFPVPNTIFTFPLAGKVAAVTGIELISSAAIFGAAIGPFIFGRLGDLLGRKTVYGLEMLILVFGAIASSLSWSFASLVIFRFILGLGIGGDYPMSATIMSEYSNVRSRGKLIGTVFAMQGFGLIAGIILGIGLLAAIPTSLNLVWRLLLLAGAIPAISVYYFRRRMPETPRFTYLVKRDSEAASKVISELTGKQPARETTGVSQAKGKEGSYFTLLSAYLPLVFGTALSWFLFDISFYGTSIYTPTLLNSLSLIYSPGLSHVQHLLVAEEYTAVVDILFTIPGYWIAVATIDRVGRKTLQTVGFSVMAVAFAVLGFYPSLIALGIPFVGIYGLTFLFGNIGPNTTTFVIPSECFPTRFRGTGHGIAAGSGKLGAALSTLTFGTLILVLHDSGMMLLLSFIAFIGVLVTLFLIKETKQVTLEEASEEWSAPAVTE</sequence>
<proteinExistence type="predicted"/>
<feature type="compositionally biased region" description="Polar residues" evidence="5">
    <location>
        <begin position="1"/>
        <end position="15"/>
    </location>
</feature>
<feature type="transmembrane region" description="Helical" evidence="6">
    <location>
        <begin position="39"/>
        <end position="67"/>
    </location>
</feature>
<dbReference type="InterPro" id="IPR005828">
    <property type="entry name" value="MFS_sugar_transport-like"/>
</dbReference>
<feature type="transmembrane region" description="Helical" evidence="6">
    <location>
        <begin position="146"/>
        <end position="167"/>
    </location>
</feature>
<dbReference type="PROSITE" id="PS00216">
    <property type="entry name" value="SUGAR_TRANSPORT_1"/>
    <property type="match status" value="1"/>
</dbReference>
<dbReference type="Proteomes" id="UP000716004">
    <property type="component" value="Unassembled WGS sequence"/>
</dbReference>
<evidence type="ECO:0000256" key="5">
    <source>
        <dbReference type="SAM" id="MobiDB-lite"/>
    </source>
</evidence>
<feature type="transmembrane region" description="Helical" evidence="6">
    <location>
        <begin position="462"/>
        <end position="480"/>
    </location>
</feature>
<keyword evidence="4 6" id="KW-0472">Membrane</keyword>
<dbReference type="AlphaFoldDB" id="A0A8J8CE09"/>
<feature type="transmembrane region" description="Helical" evidence="6">
    <location>
        <begin position="397"/>
        <end position="417"/>
    </location>
</feature>
<feature type="transmembrane region" description="Helical" evidence="6">
    <location>
        <begin position="371"/>
        <end position="391"/>
    </location>
</feature>
<feature type="region of interest" description="Disordered" evidence="5">
    <location>
        <begin position="1"/>
        <end position="27"/>
    </location>
</feature>
<dbReference type="EMBL" id="JAHEAC010000041">
    <property type="protein sequence ID" value="MBX8644157.1"/>
    <property type="molecule type" value="Genomic_DNA"/>
</dbReference>
<keyword evidence="3 6" id="KW-1133">Transmembrane helix</keyword>
<dbReference type="Pfam" id="PF00083">
    <property type="entry name" value="Sugar_tr"/>
    <property type="match status" value="1"/>
</dbReference>
<comment type="caution">
    <text evidence="9">The sequence shown here is derived from an EMBL/GenBank/DDBJ whole genome shotgun (WGS) entry which is preliminary data.</text>
</comment>
<dbReference type="GO" id="GO:0016020">
    <property type="term" value="C:membrane"/>
    <property type="evidence" value="ECO:0007669"/>
    <property type="project" value="UniProtKB-SubCell"/>
</dbReference>
<feature type="transmembrane region" description="Helical" evidence="6">
    <location>
        <begin position="280"/>
        <end position="301"/>
    </location>
</feature>
<feature type="transmembrane region" description="Helical" evidence="6">
    <location>
        <begin position="438"/>
        <end position="456"/>
    </location>
</feature>